<gene>
    <name evidence="2" type="ORF">SAMN04488005_2025</name>
</gene>
<evidence type="ECO:0000313" key="3">
    <source>
        <dbReference type="Proteomes" id="UP000199478"/>
    </source>
</evidence>
<evidence type="ECO:0000259" key="1">
    <source>
        <dbReference type="Pfam" id="PF13403"/>
    </source>
</evidence>
<dbReference type="SUPFAM" id="SSF51294">
    <property type="entry name" value="Hedgehog/intein (Hint) domain"/>
    <property type="match status" value="1"/>
</dbReference>
<dbReference type="RefSeq" id="WP_242650996.1">
    <property type="nucleotide sequence ID" value="NZ_FOYP01000001.1"/>
</dbReference>
<dbReference type="AlphaFoldDB" id="A0A1I6GQM7"/>
<dbReference type="Gene3D" id="2.170.16.10">
    <property type="entry name" value="Hedgehog/Intein (Hint) domain"/>
    <property type="match status" value="1"/>
</dbReference>
<dbReference type="InterPro" id="IPR036844">
    <property type="entry name" value="Hint_dom_sf"/>
</dbReference>
<dbReference type="STRING" id="390270.SAMN04488005_2025"/>
<keyword evidence="3" id="KW-1185">Reference proteome</keyword>
<dbReference type="InterPro" id="IPR028992">
    <property type="entry name" value="Hedgehog/Intein_dom"/>
</dbReference>
<sequence>MVAFNFTVPIYGFDQWVGASTNNTISYPNGTTMTLNSSATLTVISVTDDDGNPVGSPDNYFSDGYIDTPGNGSSPSTGNNDQLLSQDVTINGTTYLAGSPVELEFGFTTSTGETFWIIRIDGDNVGISGPVLPTPGTTYTVNGSADGQETPVDNVPCFVAGTLITTSTGPRPIESLEVGDLVLTKDNGLQPILWIGKRALDSIDLAFKPNLRPIRIAAGSMGAGLPKQDLLVSPQHRMLVRSEIAQRMFGTDEVLVAAKSLVAAPGVASVQTDAPVCYMHMLFDAHQVVYANDAPSESLYTGPEALKSVPAQARKEIFELFPELKQAGHAPQSAAFIPKGQRQRGLVARHVKNGRALVS</sequence>
<dbReference type="Proteomes" id="UP000199478">
    <property type="component" value="Unassembled WGS sequence"/>
</dbReference>
<accession>A0A1I6GQM7</accession>
<dbReference type="EMBL" id="FOYP01000001">
    <property type="protein sequence ID" value="SFR44391.1"/>
    <property type="molecule type" value="Genomic_DNA"/>
</dbReference>
<protein>
    <submittedName>
        <fullName evidence="2">Hint domain-containing protein</fullName>
    </submittedName>
</protein>
<reference evidence="3" key="1">
    <citation type="submission" date="2016-10" db="EMBL/GenBank/DDBJ databases">
        <authorList>
            <person name="Varghese N."/>
            <person name="Submissions S."/>
        </authorList>
    </citation>
    <scope>NUCLEOTIDE SEQUENCE [LARGE SCALE GENOMIC DNA]</scope>
    <source>
        <strain evidence="3">DSM 26879</strain>
    </source>
</reference>
<proteinExistence type="predicted"/>
<feature type="domain" description="Hedgehog/Intein (Hint)" evidence="1">
    <location>
        <begin position="156"/>
        <end position="302"/>
    </location>
</feature>
<evidence type="ECO:0000313" key="2">
    <source>
        <dbReference type="EMBL" id="SFR44391.1"/>
    </source>
</evidence>
<organism evidence="2 3">
    <name type="scientific">Yoonia tamlensis</name>
    <dbReference type="NCBI Taxonomy" id="390270"/>
    <lineage>
        <taxon>Bacteria</taxon>
        <taxon>Pseudomonadati</taxon>
        <taxon>Pseudomonadota</taxon>
        <taxon>Alphaproteobacteria</taxon>
        <taxon>Rhodobacterales</taxon>
        <taxon>Paracoccaceae</taxon>
        <taxon>Yoonia</taxon>
    </lineage>
</organism>
<name>A0A1I6GQM7_9RHOB</name>
<dbReference type="Pfam" id="PF13403">
    <property type="entry name" value="Hint_2"/>
    <property type="match status" value="1"/>
</dbReference>